<dbReference type="GeneID" id="75103526"/>
<comment type="function">
    <text evidence="1 12">Required for the export of heme to the periplasm for the biogenesis of c-type cytochromes.</text>
</comment>
<reference evidence="13" key="1">
    <citation type="submission" date="2021-08" db="EMBL/GenBank/DDBJ databases">
        <authorList>
            <person name="Nwanade C."/>
            <person name="Wang M."/>
            <person name="Masoudi A."/>
            <person name="Yu Z."/>
            <person name="Liu J."/>
        </authorList>
    </citation>
    <scope>NUCLEOTIDE SEQUENCE</scope>
    <source>
        <strain evidence="13">S056</strain>
    </source>
</reference>
<keyword evidence="6 12" id="KW-1003">Cell membrane</keyword>
<accession>A0A9Q9LYH9</accession>
<keyword evidence="5 12" id="KW-0813">Transport</keyword>
<evidence type="ECO:0000256" key="12">
    <source>
        <dbReference type="RuleBase" id="RU363101"/>
    </source>
</evidence>
<evidence type="ECO:0000256" key="5">
    <source>
        <dbReference type="ARBA" id="ARBA00022448"/>
    </source>
</evidence>
<organism evidence="13 14">
    <name type="scientific">Aliiroseovarius crassostreae</name>
    <dbReference type="NCBI Taxonomy" id="154981"/>
    <lineage>
        <taxon>Bacteria</taxon>
        <taxon>Pseudomonadati</taxon>
        <taxon>Pseudomonadota</taxon>
        <taxon>Alphaproteobacteria</taxon>
        <taxon>Rhodobacterales</taxon>
        <taxon>Paracoccaceae</taxon>
        <taxon>Aliiroseovarius</taxon>
    </lineage>
</organism>
<feature type="transmembrane region" description="Helical" evidence="12">
    <location>
        <begin position="12"/>
        <end position="30"/>
    </location>
</feature>
<sequence length="50" mass="5516">MLELGKYADAILWSWGLTLALVGALIFVTIRSGRKVKADLNAAEERRKNG</sequence>
<evidence type="ECO:0000313" key="13">
    <source>
        <dbReference type="EMBL" id="UWP94473.1"/>
    </source>
</evidence>
<name>A0A9Q9LYH9_9RHOB</name>
<evidence type="ECO:0000313" key="14">
    <source>
        <dbReference type="Proteomes" id="UP001057991"/>
    </source>
</evidence>
<dbReference type="Proteomes" id="UP001057991">
    <property type="component" value="Chromosome"/>
</dbReference>
<dbReference type="Pfam" id="PF04995">
    <property type="entry name" value="CcmD"/>
    <property type="match status" value="1"/>
</dbReference>
<evidence type="ECO:0000256" key="11">
    <source>
        <dbReference type="ARBA" id="ARBA00023136"/>
    </source>
</evidence>
<evidence type="ECO:0000256" key="2">
    <source>
        <dbReference type="ARBA" id="ARBA00004377"/>
    </source>
</evidence>
<comment type="subcellular location">
    <subcellularLocation>
        <location evidence="2 12">Cell inner membrane</location>
        <topology evidence="2 12">Single-pass membrane protein</topology>
    </subcellularLocation>
</comment>
<evidence type="ECO:0000256" key="4">
    <source>
        <dbReference type="ARBA" id="ARBA00016461"/>
    </source>
</evidence>
<evidence type="ECO:0000256" key="6">
    <source>
        <dbReference type="ARBA" id="ARBA00022475"/>
    </source>
</evidence>
<dbReference type="AlphaFoldDB" id="A0A9Q9LYH9"/>
<keyword evidence="8 12" id="KW-0812">Transmembrane</keyword>
<proteinExistence type="inferred from homology"/>
<evidence type="ECO:0000256" key="9">
    <source>
        <dbReference type="ARBA" id="ARBA00022748"/>
    </source>
</evidence>
<keyword evidence="9 12" id="KW-0201">Cytochrome c-type biogenesis</keyword>
<dbReference type="InterPro" id="IPR007078">
    <property type="entry name" value="Haem_export_protD_CcmD"/>
</dbReference>
<evidence type="ECO:0000256" key="8">
    <source>
        <dbReference type="ARBA" id="ARBA00022692"/>
    </source>
</evidence>
<evidence type="ECO:0000256" key="3">
    <source>
        <dbReference type="ARBA" id="ARBA00008741"/>
    </source>
</evidence>
<keyword evidence="10 12" id="KW-1133">Transmembrane helix</keyword>
<evidence type="ECO:0000256" key="1">
    <source>
        <dbReference type="ARBA" id="ARBA00002442"/>
    </source>
</evidence>
<keyword evidence="11 12" id="KW-0472">Membrane</keyword>
<comment type="similarity">
    <text evidence="3 12">Belongs to the CcmD/CycX/HelD family.</text>
</comment>
<evidence type="ECO:0000256" key="7">
    <source>
        <dbReference type="ARBA" id="ARBA00022519"/>
    </source>
</evidence>
<dbReference type="GO" id="GO:0005886">
    <property type="term" value="C:plasma membrane"/>
    <property type="evidence" value="ECO:0007669"/>
    <property type="project" value="UniProtKB-SubCell"/>
</dbReference>
<dbReference type="RefSeq" id="WP_173486642.1">
    <property type="nucleotide sequence ID" value="NZ_CP080772.1"/>
</dbReference>
<evidence type="ECO:0000256" key="10">
    <source>
        <dbReference type="ARBA" id="ARBA00022989"/>
    </source>
</evidence>
<dbReference type="GO" id="GO:0015886">
    <property type="term" value="P:heme transport"/>
    <property type="evidence" value="ECO:0007669"/>
    <property type="project" value="InterPro"/>
</dbReference>
<protein>
    <recommendedName>
        <fullName evidence="4 12">Heme exporter protein D</fullName>
    </recommendedName>
</protein>
<gene>
    <name evidence="13" type="ORF">K3X48_09515</name>
</gene>
<dbReference type="GO" id="GO:0017004">
    <property type="term" value="P:cytochrome complex assembly"/>
    <property type="evidence" value="ECO:0007669"/>
    <property type="project" value="UniProtKB-KW"/>
</dbReference>
<dbReference type="EMBL" id="CP080776">
    <property type="protein sequence ID" value="UWP94473.1"/>
    <property type="molecule type" value="Genomic_DNA"/>
</dbReference>
<keyword evidence="7 12" id="KW-0997">Cell inner membrane</keyword>